<dbReference type="SMART" id="SM00939">
    <property type="entry name" value="PepX_C"/>
    <property type="match status" value="1"/>
</dbReference>
<name>A0A318EWS9_9FIRM</name>
<dbReference type="GO" id="GO:0008239">
    <property type="term" value="F:dipeptidyl-peptidase activity"/>
    <property type="evidence" value="ECO:0007669"/>
    <property type="project" value="InterPro"/>
</dbReference>
<dbReference type="Pfam" id="PF02129">
    <property type="entry name" value="Peptidase_S15"/>
    <property type="match status" value="1"/>
</dbReference>
<evidence type="ECO:0000256" key="1">
    <source>
        <dbReference type="ARBA" id="ARBA00022801"/>
    </source>
</evidence>
<dbReference type="InterPro" id="IPR013736">
    <property type="entry name" value="Xaa-Pro_dipept_C"/>
</dbReference>
<dbReference type="SUPFAM" id="SSF49785">
    <property type="entry name" value="Galactose-binding domain-like"/>
    <property type="match status" value="1"/>
</dbReference>
<gene>
    <name evidence="3" type="ORF">C8E03_104122</name>
</gene>
<dbReference type="AlphaFoldDB" id="A0A318EWS9"/>
<proteinExistence type="predicted"/>
<feature type="domain" description="Xaa-Pro dipeptidyl-peptidase C-terminal" evidence="2">
    <location>
        <begin position="318"/>
        <end position="557"/>
    </location>
</feature>
<dbReference type="SUPFAM" id="SSF53474">
    <property type="entry name" value="alpha/beta-Hydrolases"/>
    <property type="match status" value="1"/>
</dbReference>
<dbReference type="RefSeq" id="WP_110290995.1">
    <property type="nucleotide sequence ID" value="NZ_QICS01000004.1"/>
</dbReference>
<dbReference type="InterPro" id="IPR000383">
    <property type="entry name" value="Xaa-Pro-like_dom"/>
</dbReference>
<evidence type="ECO:0000313" key="4">
    <source>
        <dbReference type="Proteomes" id="UP000247523"/>
    </source>
</evidence>
<dbReference type="Gene3D" id="1.10.3020.10">
    <property type="entry name" value="alpha-amino acid ester hydrolase ( Helical cap domain)"/>
    <property type="match status" value="1"/>
</dbReference>
<reference evidence="3 4" key="1">
    <citation type="submission" date="2018-05" db="EMBL/GenBank/DDBJ databases">
        <title>Genomic Encyclopedia of Type Strains, Phase IV (KMG-IV): sequencing the most valuable type-strain genomes for metagenomic binning, comparative biology and taxonomic classification.</title>
        <authorList>
            <person name="Goeker M."/>
        </authorList>
    </citation>
    <scope>NUCLEOTIDE SEQUENCE [LARGE SCALE GENOMIC DNA]</scope>
    <source>
        <strain evidence="3 4">DSM 28816</strain>
    </source>
</reference>
<dbReference type="InterPro" id="IPR005674">
    <property type="entry name" value="CocE/Ser_esterase"/>
</dbReference>
<organism evidence="3 4">
    <name type="scientific">Lachnotalea glycerini</name>
    <dbReference type="NCBI Taxonomy" id="1763509"/>
    <lineage>
        <taxon>Bacteria</taxon>
        <taxon>Bacillati</taxon>
        <taxon>Bacillota</taxon>
        <taxon>Clostridia</taxon>
        <taxon>Lachnospirales</taxon>
        <taxon>Lachnospiraceae</taxon>
        <taxon>Lachnotalea</taxon>
    </lineage>
</organism>
<accession>A0A318EWS9</accession>
<dbReference type="InterPro" id="IPR029058">
    <property type="entry name" value="AB_hydrolase_fold"/>
</dbReference>
<dbReference type="Gene3D" id="2.60.120.260">
    <property type="entry name" value="Galactose-binding domain-like"/>
    <property type="match status" value="1"/>
</dbReference>
<dbReference type="InterPro" id="IPR008979">
    <property type="entry name" value="Galactose-bd-like_sf"/>
</dbReference>
<dbReference type="Pfam" id="PF08530">
    <property type="entry name" value="PepX_C"/>
    <property type="match status" value="1"/>
</dbReference>
<protein>
    <recommendedName>
        <fullName evidence="2">Xaa-Pro dipeptidyl-peptidase C-terminal domain-containing protein</fullName>
    </recommendedName>
</protein>
<dbReference type="EMBL" id="QICS01000004">
    <property type="protein sequence ID" value="PXV91114.1"/>
    <property type="molecule type" value="Genomic_DNA"/>
</dbReference>
<dbReference type="Proteomes" id="UP000247523">
    <property type="component" value="Unassembled WGS sequence"/>
</dbReference>
<evidence type="ECO:0000259" key="2">
    <source>
        <dbReference type="SMART" id="SM00939"/>
    </source>
</evidence>
<keyword evidence="1" id="KW-0378">Hydrolase</keyword>
<dbReference type="NCBIfam" id="TIGR00976">
    <property type="entry name" value="CocE_NonD"/>
    <property type="match status" value="1"/>
</dbReference>
<sequence length="567" mass="66252">MSESKLNTICELRQKEFELTKFKPIYPDYSKEEIMLPMTDKVRLKTTIFRPVNVDKTVEAKPLPVIIERTCYPGQEKLRDINGENFAKRGYIFVSQYCRGTGGSEGEWFPNVNEREDGLATLFWLNSQNWAETIGYWGNSYLALTGWAIADRVPDKVKGMCLTHYGTDRFQSAYEKGMFRQDVLTAWAMGNAGFQVEADYIESCKFMPQLEVDEKLWGKKLDWYRDLISNDQREDSYWQQGWWKELYEITKQVKVPLYVRSGWYDHHHGSAMNTWDMLSEETKEHSWLDIGGWNHSFEPCLEDCEIKNINHSEILAVLEWFELILKKGKLPDKRIRTYVIGSDLWLEFPVWPLKNQENKSFYLTCKEDVKILQQKKDEINGKLSYQYDPQNPNDSYGVESLLQNMKANGSLVQPEPDYRQDVLSFISEPFTKDLQIIGKIKVHLYVSSSCPDTAFTAKIIEVRENKKAYSIRSGITSLCHDIGHSYEPQAIECVTIEMWDIAYQLRKGSRLRIDISSSDFPQYHVHSNYAGVWSLQDKTQKAVQTIFYGETYPSYIEIPYKRCNEME</sequence>
<dbReference type="Gene3D" id="3.40.50.1820">
    <property type="entry name" value="alpha/beta hydrolase"/>
    <property type="match status" value="1"/>
</dbReference>
<evidence type="ECO:0000313" key="3">
    <source>
        <dbReference type="EMBL" id="PXV91114.1"/>
    </source>
</evidence>
<comment type="caution">
    <text evidence="3">The sequence shown here is derived from an EMBL/GenBank/DDBJ whole genome shotgun (WGS) entry which is preliminary data.</text>
</comment>